<dbReference type="AlphaFoldDB" id="A0A0E0CFN4"/>
<dbReference type="PANTHER" id="PTHR36705">
    <property type="entry name" value="CLAVATA3/ESR (CLE)-RELATED PROTEIN 20"/>
    <property type="match status" value="1"/>
</dbReference>
<dbReference type="Gramene" id="OMERI02G04730.1">
    <property type="protein sequence ID" value="OMERI02G04730.1"/>
    <property type="gene ID" value="OMERI02G04730"/>
</dbReference>
<evidence type="ECO:0000313" key="2">
    <source>
        <dbReference type="EnsemblPlants" id="OMERI02G04730.1"/>
    </source>
</evidence>
<dbReference type="Proteomes" id="UP000008021">
    <property type="component" value="Chromosome 2"/>
</dbReference>
<evidence type="ECO:0000313" key="3">
    <source>
        <dbReference type="Proteomes" id="UP000008021"/>
    </source>
</evidence>
<reference evidence="2" key="2">
    <citation type="submission" date="2018-05" db="EMBL/GenBank/DDBJ databases">
        <title>OmerRS3 (Oryza meridionalis Reference Sequence Version 3).</title>
        <authorList>
            <person name="Zhang J."/>
            <person name="Kudrna D."/>
            <person name="Lee S."/>
            <person name="Talag J."/>
            <person name="Welchert J."/>
            <person name="Wing R.A."/>
        </authorList>
    </citation>
    <scope>NUCLEOTIDE SEQUENCE [LARGE SCALE GENOMIC DNA]</scope>
    <source>
        <strain evidence="2">cv. OR44</strain>
    </source>
</reference>
<dbReference type="eggNOG" id="ENOG502R5TU">
    <property type="taxonomic scope" value="Eukaryota"/>
</dbReference>
<dbReference type="PANTHER" id="PTHR36705:SF10">
    <property type="entry name" value="CLAVATA3_ESR (CLE)-RELATED PROTEIN 19"/>
    <property type="match status" value="1"/>
</dbReference>
<keyword evidence="1" id="KW-1133">Transmembrane helix</keyword>
<name>A0A0E0CFN4_9ORYZ</name>
<keyword evidence="1" id="KW-0472">Membrane</keyword>
<protein>
    <submittedName>
        <fullName evidence="2">Uncharacterized protein</fullName>
    </submittedName>
</protein>
<dbReference type="HOGENOM" id="CLU_1549985_0_0_1"/>
<accession>A0A0E0CFN4</accession>
<evidence type="ECO:0000256" key="1">
    <source>
        <dbReference type="SAM" id="Phobius"/>
    </source>
</evidence>
<reference evidence="2" key="1">
    <citation type="submission" date="2015-04" db="UniProtKB">
        <authorList>
            <consortium name="EnsemblPlants"/>
        </authorList>
    </citation>
    <scope>IDENTIFICATION</scope>
</reference>
<keyword evidence="3" id="KW-1185">Reference proteome</keyword>
<dbReference type="EnsemblPlants" id="OMERI02G04730.1">
    <property type="protein sequence ID" value="OMERI02G04730.1"/>
    <property type="gene ID" value="OMERI02G04730"/>
</dbReference>
<proteinExistence type="predicted"/>
<feature type="transmembrane region" description="Helical" evidence="1">
    <location>
        <begin position="76"/>
        <end position="96"/>
    </location>
</feature>
<sequence>MSTGRVRHKCTTQPMIFATSLRVKLVGATPLPARLSPPAPPASVVRACACLPRLGIGASAMWRRGRAMRWRRRWKYSLPAACLALVLLAAAAARGVPIGGGGMAHTGGGRVVVASSTAAFDAAAAAASRCKKQRSSRGGATGPAAAGCGWSPPAAAAADERVVPTGSNPLHNR</sequence>
<keyword evidence="1" id="KW-0812">Transmembrane</keyword>
<organism evidence="2">
    <name type="scientific">Oryza meridionalis</name>
    <dbReference type="NCBI Taxonomy" id="40149"/>
    <lineage>
        <taxon>Eukaryota</taxon>
        <taxon>Viridiplantae</taxon>
        <taxon>Streptophyta</taxon>
        <taxon>Embryophyta</taxon>
        <taxon>Tracheophyta</taxon>
        <taxon>Spermatophyta</taxon>
        <taxon>Magnoliopsida</taxon>
        <taxon>Liliopsida</taxon>
        <taxon>Poales</taxon>
        <taxon>Poaceae</taxon>
        <taxon>BOP clade</taxon>
        <taxon>Oryzoideae</taxon>
        <taxon>Oryzeae</taxon>
        <taxon>Oryzinae</taxon>
        <taxon>Oryza</taxon>
    </lineage>
</organism>